<dbReference type="GO" id="GO:0000155">
    <property type="term" value="F:phosphorelay sensor kinase activity"/>
    <property type="evidence" value="ECO:0007669"/>
    <property type="project" value="InterPro"/>
</dbReference>
<dbReference type="OrthoDB" id="9809908at2"/>
<keyword evidence="1" id="KW-1133">Transmembrane helix</keyword>
<keyword evidence="3" id="KW-0808">Transferase</keyword>
<protein>
    <submittedName>
        <fullName evidence="3">Histidine kinase</fullName>
    </submittedName>
</protein>
<accession>A0A4Q8QEH9</accession>
<dbReference type="PANTHER" id="PTHR34220">
    <property type="entry name" value="SENSOR HISTIDINE KINASE YPDA"/>
    <property type="match status" value="1"/>
</dbReference>
<dbReference type="GO" id="GO:0016020">
    <property type="term" value="C:membrane"/>
    <property type="evidence" value="ECO:0007669"/>
    <property type="project" value="InterPro"/>
</dbReference>
<name>A0A4Q8QEH9_9FLAO</name>
<keyword evidence="1" id="KW-0472">Membrane</keyword>
<evidence type="ECO:0000256" key="1">
    <source>
        <dbReference type="SAM" id="Phobius"/>
    </source>
</evidence>
<keyword evidence="3" id="KW-0418">Kinase</keyword>
<evidence type="ECO:0000313" key="4">
    <source>
        <dbReference type="Proteomes" id="UP000291981"/>
    </source>
</evidence>
<feature type="transmembrane region" description="Helical" evidence="1">
    <location>
        <begin position="79"/>
        <end position="100"/>
    </location>
</feature>
<dbReference type="InterPro" id="IPR010559">
    <property type="entry name" value="Sig_transdc_His_kin_internal"/>
</dbReference>
<dbReference type="EMBL" id="SGIU01000001">
    <property type="protein sequence ID" value="TAI48851.1"/>
    <property type="molecule type" value="Genomic_DNA"/>
</dbReference>
<evidence type="ECO:0000259" key="2">
    <source>
        <dbReference type="Pfam" id="PF06580"/>
    </source>
</evidence>
<feature type="transmembrane region" description="Helical" evidence="1">
    <location>
        <begin position="46"/>
        <end position="67"/>
    </location>
</feature>
<dbReference type="Pfam" id="PF06580">
    <property type="entry name" value="His_kinase"/>
    <property type="match status" value="1"/>
</dbReference>
<organism evidence="3 4">
    <name type="scientific">Flagellimonas allohymeniacidonis</name>
    <dbReference type="NCBI Taxonomy" id="2517819"/>
    <lineage>
        <taxon>Bacteria</taxon>
        <taxon>Pseudomonadati</taxon>
        <taxon>Bacteroidota</taxon>
        <taxon>Flavobacteriia</taxon>
        <taxon>Flavobacteriales</taxon>
        <taxon>Flavobacteriaceae</taxon>
        <taxon>Flagellimonas</taxon>
    </lineage>
</organism>
<feature type="transmembrane region" description="Helical" evidence="1">
    <location>
        <begin position="120"/>
        <end position="142"/>
    </location>
</feature>
<gene>
    <name evidence="3" type="ORF">EW142_03370</name>
</gene>
<dbReference type="InterPro" id="IPR050640">
    <property type="entry name" value="Bact_2-comp_sensor_kinase"/>
</dbReference>
<proteinExistence type="predicted"/>
<dbReference type="Proteomes" id="UP000291981">
    <property type="component" value="Unassembled WGS sequence"/>
</dbReference>
<reference evidence="3 4" key="1">
    <citation type="submission" date="2019-02" db="EMBL/GenBank/DDBJ databases">
        <title>Draft genome sequence of Muricauda sp. 176CP4-71.</title>
        <authorList>
            <person name="Park J.-S."/>
        </authorList>
    </citation>
    <scope>NUCLEOTIDE SEQUENCE [LARGE SCALE GENOMIC DNA]</scope>
    <source>
        <strain evidence="3 4">176CP4-71</strain>
    </source>
</reference>
<keyword evidence="1" id="KW-0812">Transmembrane</keyword>
<dbReference type="PANTHER" id="PTHR34220:SF7">
    <property type="entry name" value="SENSOR HISTIDINE KINASE YPDA"/>
    <property type="match status" value="1"/>
</dbReference>
<keyword evidence="4" id="KW-1185">Reference proteome</keyword>
<dbReference type="AlphaFoldDB" id="A0A4Q8QEH9"/>
<comment type="caution">
    <text evidence="3">The sequence shown here is derived from an EMBL/GenBank/DDBJ whole genome shotgun (WGS) entry which is preliminary data.</text>
</comment>
<sequence>MDKMLRFFIDRPTMRKHLVLISLGFVVGLLFYGFHSLGGSPLSVEILLNGFLGIGVSYAFHFINQFLNRYIKWRRQTGLRLLAGIVLHSVVGWSMVYMALKIYGLVNSNYNFFFDPEGSMQLKIVILLFCVVLIYNIIYFAFYSYQQYDKGQVMEVQLKWKQTELQLAALKSQLSPHFLFNCLNTLSSLFQKDIAKAEAFIRSLAKSYGYTLRSYEDKLVSVEEEMNFVQSYCFLMQTRFQEQIFLSNQLPNKLMTSKVPPLTLQMLVENAIKHNVTSENTPLNIQIKHQEGAIWVVNNKTKARPNTKSLNIGLGNITSRYKLLANETVQIADESNFIVKLPVLL</sequence>
<evidence type="ECO:0000313" key="3">
    <source>
        <dbReference type="EMBL" id="TAI48851.1"/>
    </source>
</evidence>
<feature type="domain" description="Signal transduction histidine kinase internal region" evidence="2">
    <location>
        <begin position="166"/>
        <end position="243"/>
    </location>
</feature>